<dbReference type="Pfam" id="PF23627">
    <property type="entry name" value="LisH_WDR26"/>
    <property type="match status" value="1"/>
</dbReference>
<reference evidence="20" key="1">
    <citation type="submission" date="2023-04" db="EMBL/GenBank/DDBJ databases">
        <title>Black Yeasts Isolated from many extreme environments.</title>
        <authorList>
            <person name="Coleine C."/>
            <person name="Stajich J.E."/>
            <person name="Selbmann L."/>
        </authorList>
    </citation>
    <scope>NUCLEOTIDE SEQUENCE</scope>
    <source>
        <strain evidence="20">CCFEE 5312</strain>
    </source>
</reference>
<comment type="subcellular location">
    <subcellularLocation>
        <location evidence="2">Mitochondrion</location>
    </subcellularLocation>
</comment>
<dbReference type="GO" id="GO:0004458">
    <property type="term" value="F:D-lactate dehydrogenase (cytochrome) activity"/>
    <property type="evidence" value="ECO:0007669"/>
    <property type="project" value="UniProtKB-EC"/>
</dbReference>
<dbReference type="InterPro" id="IPR015943">
    <property type="entry name" value="WD40/YVTN_repeat-like_dom_sf"/>
</dbReference>
<evidence type="ECO:0000256" key="2">
    <source>
        <dbReference type="ARBA" id="ARBA00004173"/>
    </source>
</evidence>
<evidence type="ECO:0000256" key="10">
    <source>
        <dbReference type="ARBA" id="ARBA00023128"/>
    </source>
</evidence>
<keyword evidence="9 20" id="KW-0560">Oxidoreductase</keyword>
<name>A0AAJ0G839_9PEZI</name>
<dbReference type="PROSITE" id="PS50294">
    <property type="entry name" value="WD_REPEATS_REGION"/>
    <property type="match status" value="1"/>
</dbReference>
<evidence type="ECO:0000313" key="20">
    <source>
        <dbReference type="EMBL" id="KAK3047826.1"/>
    </source>
</evidence>
<dbReference type="GO" id="GO:0046872">
    <property type="term" value="F:metal ion binding"/>
    <property type="evidence" value="ECO:0007669"/>
    <property type="project" value="UniProtKB-KW"/>
</dbReference>
<keyword evidence="4" id="KW-0285">Flavoprotein</keyword>
<evidence type="ECO:0000256" key="13">
    <source>
        <dbReference type="ARBA" id="ARBA00045410"/>
    </source>
</evidence>
<keyword evidence="7" id="KW-0862">Zinc</keyword>
<feature type="domain" description="CTLH" evidence="18">
    <location>
        <begin position="876"/>
        <end position="896"/>
    </location>
</feature>
<dbReference type="PANTHER" id="PTHR43716">
    <property type="entry name" value="D-2-HYDROXYGLUTARATE DEHYDROGENASE, MITOCHONDRIAL"/>
    <property type="match status" value="1"/>
</dbReference>
<feature type="compositionally biased region" description="Polar residues" evidence="17">
    <location>
        <begin position="614"/>
        <end position="623"/>
    </location>
</feature>
<feature type="domain" description="FAD-binding PCMH-type" evidence="19">
    <location>
        <begin position="131"/>
        <end position="310"/>
    </location>
</feature>
<dbReference type="InterPro" id="IPR036322">
    <property type="entry name" value="WD40_repeat_dom_sf"/>
</dbReference>
<dbReference type="Gene3D" id="3.30.465.10">
    <property type="match status" value="1"/>
</dbReference>
<dbReference type="EC" id="1.1.99.39" evidence="11"/>
<dbReference type="InterPro" id="IPR006094">
    <property type="entry name" value="Oxid_FAD_bind_N"/>
</dbReference>
<keyword evidence="10" id="KW-0496">Mitochondrion</keyword>
<feature type="region of interest" description="Disordered" evidence="17">
    <location>
        <begin position="596"/>
        <end position="747"/>
    </location>
</feature>
<comment type="catalytic activity">
    <reaction evidence="15">
        <text>(R)-lactate + 2 Fe(III)-[cytochrome c] = 2 Fe(II)-[cytochrome c] + pyruvate + 2 H(+)</text>
        <dbReference type="Rhea" id="RHEA:13521"/>
        <dbReference type="Rhea" id="RHEA-COMP:10350"/>
        <dbReference type="Rhea" id="RHEA-COMP:14399"/>
        <dbReference type="ChEBI" id="CHEBI:15361"/>
        <dbReference type="ChEBI" id="CHEBI:15378"/>
        <dbReference type="ChEBI" id="CHEBI:16004"/>
        <dbReference type="ChEBI" id="CHEBI:29033"/>
        <dbReference type="ChEBI" id="CHEBI:29034"/>
        <dbReference type="EC" id="1.1.2.4"/>
    </reaction>
</comment>
<dbReference type="FunFam" id="3.30.43.10:FF:000002">
    <property type="entry name" value="D-2-hydroxyglutarate dehydrogenase, mitochondrial"/>
    <property type="match status" value="1"/>
</dbReference>
<feature type="repeat" description="WD" evidence="16">
    <location>
        <begin position="1011"/>
        <end position="1043"/>
    </location>
</feature>
<dbReference type="InterPro" id="IPR016171">
    <property type="entry name" value="Vanillyl_alc_oxidase_C-sub2"/>
</dbReference>
<dbReference type="GO" id="GO:0006108">
    <property type="term" value="P:malate metabolic process"/>
    <property type="evidence" value="ECO:0007669"/>
    <property type="project" value="UniProtKB-ARBA"/>
</dbReference>
<dbReference type="Gene3D" id="2.130.10.10">
    <property type="entry name" value="YVTN repeat-like/Quinoprotein amine dehydrogenase"/>
    <property type="match status" value="1"/>
</dbReference>
<dbReference type="FunFam" id="1.10.45.10:FF:000001">
    <property type="entry name" value="D-lactate dehydrogenase mitochondrial"/>
    <property type="match status" value="1"/>
</dbReference>
<dbReference type="SUPFAM" id="SSF50978">
    <property type="entry name" value="WD40 repeat-like"/>
    <property type="match status" value="1"/>
</dbReference>
<evidence type="ECO:0000256" key="6">
    <source>
        <dbReference type="ARBA" id="ARBA00022827"/>
    </source>
</evidence>
<keyword evidence="6" id="KW-0274">FAD</keyword>
<dbReference type="FunFam" id="3.30.70.2740:FF:000002">
    <property type="entry name" value="D-2-hydroxyglutarate dehydrogenase mitochondrial"/>
    <property type="match status" value="1"/>
</dbReference>
<feature type="compositionally biased region" description="Polar residues" evidence="17">
    <location>
        <begin position="719"/>
        <end position="737"/>
    </location>
</feature>
<evidence type="ECO:0000259" key="18">
    <source>
        <dbReference type="PROSITE" id="PS50897"/>
    </source>
</evidence>
<dbReference type="Gene3D" id="1.10.45.10">
    <property type="entry name" value="Vanillyl-alcohol Oxidase, Chain A, domain 4"/>
    <property type="match status" value="1"/>
</dbReference>
<dbReference type="Pfam" id="PF02913">
    <property type="entry name" value="FAD-oxidase_C"/>
    <property type="match status" value="1"/>
</dbReference>
<dbReference type="InterPro" id="IPR036318">
    <property type="entry name" value="FAD-bd_PCMH-like_sf"/>
</dbReference>
<evidence type="ECO:0000256" key="16">
    <source>
        <dbReference type="PROSITE-ProRule" id="PRU00221"/>
    </source>
</evidence>
<dbReference type="PANTHER" id="PTHR43716:SF1">
    <property type="entry name" value="D-2-HYDROXYGLUTARATE DEHYDROGENASE, MITOCHONDRIAL"/>
    <property type="match status" value="1"/>
</dbReference>
<evidence type="ECO:0000256" key="1">
    <source>
        <dbReference type="ARBA" id="ARBA00001974"/>
    </source>
</evidence>
<dbReference type="InterPro" id="IPR051264">
    <property type="entry name" value="FAD-oxidored/transferase_4"/>
</dbReference>
<dbReference type="PROSITE" id="PS50897">
    <property type="entry name" value="CTLH"/>
    <property type="match status" value="1"/>
</dbReference>
<organism evidence="20 21">
    <name type="scientific">Extremus antarcticus</name>
    <dbReference type="NCBI Taxonomy" id="702011"/>
    <lineage>
        <taxon>Eukaryota</taxon>
        <taxon>Fungi</taxon>
        <taxon>Dikarya</taxon>
        <taxon>Ascomycota</taxon>
        <taxon>Pezizomycotina</taxon>
        <taxon>Dothideomycetes</taxon>
        <taxon>Dothideomycetidae</taxon>
        <taxon>Mycosphaerellales</taxon>
        <taxon>Extremaceae</taxon>
        <taxon>Extremus</taxon>
    </lineage>
</organism>
<dbReference type="InterPro" id="IPR004113">
    <property type="entry name" value="FAD-bd_oxidored_4_C"/>
</dbReference>
<dbReference type="GO" id="GO:0071949">
    <property type="term" value="F:FAD binding"/>
    <property type="evidence" value="ECO:0007669"/>
    <property type="project" value="InterPro"/>
</dbReference>
<evidence type="ECO:0000256" key="9">
    <source>
        <dbReference type="ARBA" id="ARBA00023002"/>
    </source>
</evidence>
<dbReference type="EMBL" id="JAWDJX010000056">
    <property type="protein sequence ID" value="KAK3047826.1"/>
    <property type="molecule type" value="Genomic_DNA"/>
</dbReference>
<evidence type="ECO:0000256" key="12">
    <source>
        <dbReference type="ARBA" id="ARBA00039639"/>
    </source>
</evidence>
<evidence type="ECO:0000256" key="14">
    <source>
        <dbReference type="ARBA" id="ARBA00049267"/>
    </source>
</evidence>
<dbReference type="InterPro" id="IPR016166">
    <property type="entry name" value="FAD-bd_PCMH"/>
</dbReference>
<evidence type="ECO:0000256" key="17">
    <source>
        <dbReference type="SAM" id="MobiDB-lite"/>
    </source>
</evidence>
<dbReference type="GO" id="GO:0051990">
    <property type="term" value="F:(R)-2-hydroxyglutarate dehydrogenase activity"/>
    <property type="evidence" value="ECO:0007669"/>
    <property type="project" value="UniProtKB-EC"/>
</dbReference>
<comment type="catalytic activity">
    <reaction evidence="14">
        <text>(R)-malate + A = oxaloacetate + AH2</text>
        <dbReference type="Rhea" id="RHEA:67460"/>
        <dbReference type="ChEBI" id="CHEBI:13193"/>
        <dbReference type="ChEBI" id="CHEBI:15588"/>
        <dbReference type="ChEBI" id="CHEBI:16452"/>
        <dbReference type="ChEBI" id="CHEBI:17499"/>
    </reaction>
    <physiologicalReaction direction="left-to-right" evidence="14">
        <dbReference type="Rhea" id="RHEA:67461"/>
    </physiologicalReaction>
</comment>
<comment type="function">
    <text evidence="13">Catalyzes the oxidation of D-2-hydroxyglutarate (D-2-HG) to alpha-ketoglutarate. Also catalyzes the oxidation of other D-2-hydroxyacids, such as D-malate (D-MAL) and D-lactate (D-LAC). Exhibits high activities towards D-2-HG and D-MAL but a very weak activity towards D-LAC.</text>
</comment>
<evidence type="ECO:0000256" key="5">
    <source>
        <dbReference type="ARBA" id="ARBA00022723"/>
    </source>
</evidence>
<dbReference type="Pfam" id="PF00400">
    <property type="entry name" value="WD40"/>
    <property type="match status" value="3"/>
</dbReference>
<dbReference type="FunFam" id="3.30.70.2190:FF:000001">
    <property type="entry name" value="D-2-hydroxyglutarate dehydrogenase mitochondrial"/>
    <property type="match status" value="1"/>
</dbReference>
<dbReference type="InterPro" id="IPR006595">
    <property type="entry name" value="CTLH_C"/>
</dbReference>
<feature type="compositionally biased region" description="Polar residues" evidence="17">
    <location>
        <begin position="52"/>
        <end position="65"/>
    </location>
</feature>
<dbReference type="Gene3D" id="3.30.70.2190">
    <property type="match status" value="1"/>
</dbReference>
<dbReference type="PROSITE" id="PS51387">
    <property type="entry name" value="FAD_PCMH"/>
    <property type="match status" value="1"/>
</dbReference>
<dbReference type="Gene3D" id="3.30.70.2740">
    <property type="match status" value="1"/>
</dbReference>
<evidence type="ECO:0000256" key="7">
    <source>
        <dbReference type="ARBA" id="ARBA00022833"/>
    </source>
</evidence>
<evidence type="ECO:0000256" key="4">
    <source>
        <dbReference type="ARBA" id="ARBA00022630"/>
    </source>
</evidence>
<dbReference type="GO" id="GO:0005739">
    <property type="term" value="C:mitochondrion"/>
    <property type="evidence" value="ECO:0007669"/>
    <property type="project" value="UniProtKB-SubCell"/>
</dbReference>
<dbReference type="InterPro" id="IPR001680">
    <property type="entry name" value="WD40_rpt"/>
</dbReference>
<protein>
    <recommendedName>
        <fullName evidence="12">D-2-hydroxyglutarate dehydrogenase, mitochondrial</fullName>
        <ecNumber evidence="11">1.1.99.39</ecNumber>
    </recommendedName>
</protein>
<dbReference type="Pfam" id="PF01565">
    <property type="entry name" value="FAD_binding_4"/>
    <property type="match status" value="1"/>
</dbReference>
<evidence type="ECO:0000259" key="19">
    <source>
        <dbReference type="PROSITE" id="PS51387"/>
    </source>
</evidence>
<keyword evidence="16" id="KW-0853">WD repeat</keyword>
<evidence type="ECO:0000313" key="21">
    <source>
        <dbReference type="Proteomes" id="UP001271007"/>
    </source>
</evidence>
<keyword evidence="5" id="KW-0479">Metal-binding</keyword>
<dbReference type="FunFam" id="3.30.465.10:FF:000053">
    <property type="entry name" value="D-lactate dehydrogenase (Cytochrome), putative"/>
    <property type="match status" value="1"/>
</dbReference>
<comment type="cofactor">
    <cofactor evidence="1">
        <name>FAD</name>
        <dbReference type="ChEBI" id="CHEBI:57692"/>
    </cofactor>
</comment>
<dbReference type="SMART" id="SM00320">
    <property type="entry name" value="WD40"/>
    <property type="match status" value="7"/>
</dbReference>
<accession>A0AAJ0G839</accession>
<evidence type="ECO:0000256" key="11">
    <source>
        <dbReference type="ARBA" id="ARBA00039003"/>
    </source>
</evidence>
<dbReference type="Gene3D" id="3.30.43.10">
    <property type="entry name" value="Uridine Diphospho-n-acetylenolpyruvylglucosamine Reductase, domain 2"/>
    <property type="match status" value="1"/>
</dbReference>
<dbReference type="InterPro" id="IPR016167">
    <property type="entry name" value="FAD-bd_PCMH_sub1"/>
</dbReference>
<gene>
    <name evidence="20" type="primary">DLD2</name>
    <name evidence="20" type="ORF">LTR09_010801</name>
</gene>
<comment type="caution">
    <text evidence="20">The sequence shown here is derived from an EMBL/GenBank/DDBJ whole genome shotgun (WGS) entry which is preliminary data.</text>
</comment>
<feature type="compositionally biased region" description="Basic and acidic residues" evidence="17">
    <location>
        <begin position="693"/>
        <end position="714"/>
    </location>
</feature>
<dbReference type="InterPro" id="IPR016169">
    <property type="entry name" value="FAD-bd_PCMH_sub2"/>
</dbReference>
<keyword evidence="21" id="KW-1185">Reference proteome</keyword>
<evidence type="ECO:0000256" key="8">
    <source>
        <dbReference type="ARBA" id="ARBA00022946"/>
    </source>
</evidence>
<feature type="region of interest" description="Disordered" evidence="17">
    <location>
        <begin position="47"/>
        <end position="77"/>
    </location>
</feature>
<dbReference type="PROSITE" id="PS50082">
    <property type="entry name" value="WD_REPEATS_2"/>
    <property type="match status" value="1"/>
</dbReference>
<proteinExistence type="inferred from homology"/>
<dbReference type="InterPro" id="IPR016164">
    <property type="entry name" value="FAD-linked_Oxase-like_C"/>
</dbReference>
<feature type="compositionally biased region" description="Pro residues" evidence="17">
    <location>
        <begin position="626"/>
        <end position="640"/>
    </location>
</feature>
<dbReference type="SUPFAM" id="SSF56176">
    <property type="entry name" value="FAD-binding/transporter-associated domain-like"/>
    <property type="match status" value="1"/>
</dbReference>
<sequence>MPPLHRTLPALRQLRLTNTRFQQTAPRLQTCRSPVYSIAQQSRWQATAAHEASTTADAGRPSKNTTPKDIKYTSESYPQVQRDSKFKELTSDDVKAFRDILGESPSAIIDGVNHDAGEDIEGYNADWMRKYKGHAKLVLKPSSTDEVSKVLKYCNDNSIAVNPQGGNTGLVGGSVPVFDEVIINLSRMSQIRSFDDVSGTLVVDAGVILETADSYLAERGYIFPLDLGAKGSCQIGGNVATNAGGLRLLRYGSLHGNVLGLEAVLPDGTIMDDLTMLRKNNTGYDLKQLFIGGEGTIGIVTGVSIICPQRSPAVNVAYFGLESYEKCQEAFREAKKQLSEILSAFEMMDGQSQILYSKASGAKLPLESQYPFYCLIETSGSNTDHDSEKLNSFLEHVMGEEIVADGVVAENETQLQSLWACREGVSEASQHFGGVYKYDLSIPLPELYDIVADCRERMEKEGLMGTEDESKPVLDVIGYGHMGDSNLHLNVACRWYDKKVEKALEPWVYEWVRERKGSISAEHGLGLAKKEFIGYSRSENMVKLMRQIKGLYDPKGIMNPYNICREESNVPCPLRALERTLASPTSNRRTVFELDIHSPSSNASPLTADDPSADSPQTEQAQHQPRPAPESTAPPPPPHTETPSSEVPATNEPSQPRSRKRRRRESSIPTSPQAGRDTTAASSKPSSRKRQRASRDEDRTTDADPSMRLENNHEHRTRPSTNGSSQNGSSPHTNGTKNGVGAEMETNGYHTNGTLAVAGQNTSPFYGHDREEVTRILLQSLNDLGYRGAAKQLSDESGFELEIPSVAAFRRAVLDGEWEEAEMLLLGEHEAEGGVVLRGAHSRSSSWRKSRHSNGSQNGYARHGLPLSKHADTTMLKFLLRQQKYLEFLEVRDLNAALTVLRNELTPLKRDTGRLHALSSFMMCQSADDLRSQAYWDGADGDSRSELLSELSRSISPSVMIPEHRLATLLSEVQEHQILDCQYHNTDAQPSLYTDHECSPDDFPLQTLMELRNHSDEVWYVEFSHDGSMLATAGKDGLVCVYDTAHWTLRHEFREHERNTTPAGDRGVVYVAFSPDDQYLISCAQNNEFVVVNVRDGRRVATADHFDYPVSTAAWLPDSQSFVVGTQGSRRPLGLYSLRSNSSTSSSGVVRNNEIYSFREPPWDPVGRDHSGSFRISDCAISKDGTRLAATTLDNKLMLFDLRSRAKLAEWPMQEKLTSICFSSDGRELLLNMNEGRVFIVNAVTGEVVRWFEGVQQRQFVVRSCFGGAGEAFVVSGSEDSRIYIWRRQTGAQVAALDAHAPGAVNSVAWHPTNHAIFASAGDDRRVRMCVPTLPNP</sequence>
<evidence type="ECO:0000256" key="15">
    <source>
        <dbReference type="ARBA" id="ARBA00051436"/>
    </source>
</evidence>
<evidence type="ECO:0000256" key="3">
    <source>
        <dbReference type="ARBA" id="ARBA00008000"/>
    </source>
</evidence>
<comment type="similarity">
    <text evidence="3">Belongs to the FAD-binding oxidoreductase/transferase type 4 family.</text>
</comment>
<keyword evidence="8" id="KW-0809">Transit peptide</keyword>
<dbReference type="Proteomes" id="UP001271007">
    <property type="component" value="Unassembled WGS sequence"/>
</dbReference>
<dbReference type="SUPFAM" id="SSF55103">
    <property type="entry name" value="FAD-linked oxidases, C-terminal domain"/>
    <property type="match status" value="1"/>
</dbReference>